<reference evidence="1 2" key="1">
    <citation type="submission" date="2017-12" db="EMBL/GenBank/DDBJ databases">
        <title>The draft genome sequence of Brumimicrobium saltpan LHR20.</title>
        <authorList>
            <person name="Do Z.-J."/>
            <person name="Luo H.-R."/>
        </authorList>
    </citation>
    <scope>NUCLEOTIDE SEQUENCE [LARGE SCALE GENOMIC DNA]</scope>
    <source>
        <strain evidence="1 2">LHR20</strain>
    </source>
</reference>
<dbReference type="OrthoDB" id="1467856at2"/>
<dbReference type="Proteomes" id="UP000236654">
    <property type="component" value="Unassembled WGS sequence"/>
</dbReference>
<evidence type="ECO:0000313" key="2">
    <source>
        <dbReference type="Proteomes" id="UP000236654"/>
    </source>
</evidence>
<accession>A0A2I0R538</accession>
<gene>
    <name evidence="1" type="ORF">CW751_03880</name>
</gene>
<protein>
    <submittedName>
        <fullName evidence="1">Uncharacterized protein</fullName>
    </submittedName>
</protein>
<dbReference type="AlphaFoldDB" id="A0A2I0R538"/>
<sequence>MKNRYVIAFNRGIFRDKPLHNNNDEEISEEMYTPQAYAKLMDVVRKFPKHKINRDDLFTCGFIKN</sequence>
<dbReference type="EMBL" id="PJNI01000002">
    <property type="protein sequence ID" value="PKR81675.1"/>
    <property type="molecule type" value="Genomic_DNA"/>
</dbReference>
<organism evidence="1 2">
    <name type="scientific">Brumimicrobium salinarum</name>
    <dbReference type="NCBI Taxonomy" id="2058658"/>
    <lineage>
        <taxon>Bacteria</taxon>
        <taxon>Pseudomonadati</taxon>
        <taxon>Bacteroidota</taxon>
        <taxon>Flavobacteriia</taxon>
        <taxon>Flavobacteriales</taxon>
        <taxon>Crocinitomicaceae</taxon>
        <taxon>Brumimicrobium</taxon>
    </lineage>
</organism>
<keyword evidence="2" id="KW-1185">Reference proteome</keyword>
<proteinExistence type="predicted"/>
<name>A0A2I0R538_9FLAO</name>
<comment type="caution">
    <text evidence="1">The sequence shown here is derived from an EMBL/GenBank/DDBJ whole genome shotgun (WGS) entry which is preliminary data.</text>
</comment>
<dbReference type="RefSeq" id="WP_101333689.1">
    <property type="nucleotide sequence ID" value="NZ_PJNI01000002.1"/>
</dbReference>
<evidence type="ECO:0000313" key="1">
    <source>
        <dbReference type="EMBL" id="PKR81675.1"/>
    </source>
</evidence>